<evidence type="ECO:0000313" key="2">
    <source>
        <dbReference type="Proteomes" id="UP000249363"/>
    </source>
</evidence>
<sequence>MRPSTFSRLDPKLERTALYIMYIMDLMMYVDTRWRDGYVVENERRVDEESRWGSAVRLEVGGRRKEEVTLAGACPMQLCYVVPSQIRKERGLTWKERSMQSGPAALH</sequence>
<dbReference type="GeneID" id="63797931"/>
<comment type="caution">
    <text evidence="1">The sequence shown here is derived from an EMBL/GenBank/DDBJ whole genome shotgun (WGS) entry which is preliminary data.</text>
</comment>
<protein>
    <submittedName>
        <fullName evidence="1">Uncharacterized protein</fullName>
    </submittedName>
</protein>
<organism evidence="1 2">
    <name type="scientific">Talaromyces amestolkiae</name>
    <dbReference type="NCBI Taxonomy" id="1196081"/>
    <lineage>
        <taxon>Eukaryota</taxon>
        <taxon>Fungi</taxon>
        <taxon>Dikarya</taxon>
        <taxon>Ascomycota</taxon>
        <taxon>Pezizomycotina</taxon>
        <taxon>Eurotiomycetes</taxon>
        <taxon>Eurotiomycetidae</taxon>
        <taxon>Eurotiales</taxon>
        <taxon>Trichocomaceae</taxon>
        <taxon>Talaromyces</taxon>
        <taxon>Talaromyces sect. Talaromyces</taxon>
    </lineage>
</organism>
<proteinExistence type="predicted"/>
<name>A0A364LA59_TALAM</name>
<dbReference type="EMBL" id="MIKG01000020">
    <property type="protein sequence ID" value="RAO72705.1"/>
    <property type="molecule type" value="Genomic_DNA"/>
</dbReference>
<evidence type="ECO:0000313" key="1">
    <source>
        <dbReference type="EMBL" id="RAO72705.1"/>
    </source>
</evidence>
<reference evidence="1 2" key="1">
    <citation type="journal article" date="2017" name="Biotechnol. Biofuels">
        <title>Differential beta-glucosidase expression as a function of carbon source availability in Talaromyces amestolkiae: a genomic and proteomic approach.</title>
        <authorList>
            <person name="de Eugenio L.I."/>
            <person name="Mendez-Liter J.A."/>
            <person name="Nieto-Dominguez M."/>
            <person name="Alonso L."/>
            <person name="Gil-Munoz J."/>
            <person name="Barriuso J."/>
            <person name="Prieto A."/>
            <person name="Martinez M.J."/>
        </authorList>
    </citation>
    <scope>NUCLEOTIDE SEQUENCE [LARGE SCALE GENOMIC DNA]</scope>
    <source>
        <strain evidence="1 2">CIB</strain>
    </source>
</reference>
<dbReference type="Proteomes" id="UP000249363">
    <property type="component" value="Unassembled WGS sequence"/>
</dbReference>
<accession>A0A364LA59</accession>
<keyword evidence="2" id="KW-1185">Reference proteome</keyword>
<dbReference type="AlphaFoldDB" id="A0A364LA59"/>
<dbReference type="RefSeq" id="XP_040737219.1">
    <property type="nucleotide sequence ID" value="XM_040881553.1"/>
</dbReference>
<gene>
    <name evidence="1" type="ORF">BHQ10_008717</name>
</gene>